<dbReference type="Gene3D" id="3.40.50.300">
    <property type="entry name" value="P-loop containing nucleotide triphosphate hydrolases"/>
    <property type="match status" value="1"/>
</dbReference>
<proteinExistence type="predicted"/>
<evidence type="ECO:0000313" key="9">
    <source>
        <dbReference type="EMBL" id="WKN35501.1"/>
    </source>
</evidence>
<organism evidence="9">
    <name type="scientific">Roseihalotalea indica</name>
    <dbReference type="NCBI Taxonomy" id="2867963"/>
    <lineage>
        <taxon>Bacteria</taxon>
        <taxon>Pseudomonadati</taxon>
        <taxon>Bacteroidota</taxon>
        <taxon>Cytophagia</taxon>
        <taxon>Cytophagales</taxon>
        <taxon>Catalimonadaceae</taxon>
        <taxon>Roseihalotalea</taxon>
    </lineage>
</organism>
<dbReference type="InterPro" id="IPR050445">
    <property type="entry name" value="Bact_polysacc_biosynth/exp"/>
</dbReference>
<feature type="coiled-coil region" evidence="6">
    <location>
        <begin position="324"/>
        <end position="420"/>
    </location>
</feature>
<name>A0AA49JD60_9BACT</name>
<sequence length="721" mass="81607">MDLLTIFQTLYKRRLLLIGIPLLAAIAAFFFTSGYKKTYKSTAQLATGFTISEEVKITDERFNLYEADVKFENLIETINSPRVLSLLSYRLLIHDLTSPNLAFRDIQEKVSESPELMAINRDSVRHLLTNRLDSMNILVSYVDKDREAINLLEAYEYDVESLKESVNVSRINRTDYVSVISYSEDPYLSSFMVNILCEEFLRYNSSINSSRSNEYVRVFSQLVAQKKKELDDKAEQLRLYKSSNSLLNFSAETESKISQITELELKREDERRNLRSITLNLTDINDKITKVQGAESSSVNTDIVELRKKISLLNQQYIAGGSNNSELANTIQEARTTLRNLMARANQTPSASEDLDYLLNKKNELEIEKKLSEQNLSAIENKLFQLNRNAGGYASQEAQISALERDLNLASEEYKNAQEKYNKSLDIALASGSSIRQILVGQPASDPEPSKRLIITGLSGVSSFLLCILIVILLEYVDVSIKSSSNFTSLIPIKLVGSLNHVNLKKSTVFNLFKIPREKLDSKSNLFRESLRKLRFELEKLDHQVYLITSTKQKEGKTTVLSALGMALSFSGSRILFIDMNFSNNSLTREFKASPSLEYLLTKKNVDINSSISKTEVPEIDIIGCQGGNYSPIEIFKPERLQCLINSLKERYDYIFLEGAALNFYSDSRELSQYVQGVITVFSANSTIKQTDKESIAFIKTLDCKNIGGVLNNVEVENMDT</sequence>
<dbReference type="EMBL" id="CP120682">
    <property type="protein sequence ID" value="WKN35501.1"/>
    <property type="molecule type" value="Genomic_DNA"/>
</dbReference>
<dbReference type="GO" id="GO:0004713">
    <property type="term" value="F:protein tyrosine kinase activity"/>
    <property type="evidence" value="ECO:0007669"/>
    <property type="project" value="TreeGrafter"/>
</dbReference>
<dbReference type="PANTHER" id="PTHR32309">
    <property type="entry name" value="TYROSINE-PROTEIN KINASE"/>
    <property type="match status" value="1"/>
</dbReference>
<keyword evidence="6" id="KW-0175">Coiled coil</keyword>
<gene>
    <name evidence="9" type="ORF">K4G66_24305</name>
</gene>
<evidence type="ECO:0000256" key="1">
    <source>
        <dbReference type="ARBA" id="ARBA00004651"/>
    </source>
</evidence>
<protein>
    <submittedName>
        <fullName evidence="9">Wzz/FepE/Etk N-terminal domain-containing protein</fullName>
    </submittedName>
</protein>
<keyword evidence="3 7" id="KW-0812">Transmembrane</keyword>
<evidence type="ECO:0000259" key="8">
    <source>
        <dbReference type="Pfam" id="PF02706"/>
    </source>
</evidence>
<keyword evidence="5 7" id="KW-0472">Membrane</keyword>
<dbReference type="InterPro" id="IPR027417">
    <property type="entry name" value="P-loop_NTPase"/>
</dbReference>
<reference evidence="9" key="1">
    <citation type="journal article" date="2023" name="Comput. Struct. Biotechnol. J.">
        <title>Discovery of a novel marine Bacteroidetes with a rich repertoire of carbohydrate-active enzymes.</title>
        <authorList>
            <person name="Chen B."/>
            <person name="Liu G."/>
            <person name="Chen Q."/>
            <person name="Wang H."/>
            <person name="Liu L."/>
            <person name="Tang K."/>
        </authorList>
    </citation>
    <scope>NUCLEOTIDE SEQUENCE</scope>
    <source>
        <strain evidence="9">TK19036</strain>
    </source>
</reference>
<feature type="transmembrane region" description="Helical" evidence="7">
    <location>
        <begin position="15"/>
        <end position="35"/>
    </location>
</feature>
<evidence type="ECO:0000256" key="2">
    <source>
        <dbReference type="ARBA" id="ARBA00022475"/>
    </source>
</evidence>
<feature type="domain" description="Polysaccharide chain length determinant N-terminal" evidence="8">
    <location>
        <begin position="1"/>
        <end position="85"/>
    </location>
</feature>
<evidence type="ECO:0000256" key="3">
    <source>
        <dbReference type="ARBA" id="ARBA00022692"/>
    </source>
</evidence>
<evidence type="ECO:0000256" key="4">
    <source>
        <dbReference type="ARBA" id="ARBA00022989"/>
    </source>
</evidence>
<dbReference type="SUPFAM" id="SSF52540">
    <property type="entry name" value="P-loop containing nucleoside triphosphate hydrolases"/>
    <property type="match status" value="1"/>
</dbReference>
<dbReference type="PANTHER" id="PTHR32309:SF13">
    <property type="entry name" value="FERRIC ENTEROBACTIN TRANSPORT PROTEIN FEPE"/>
    <property type="match status" value="1"/>
</dbReference>
<evidence type="ECO:0000256" key="7">
    <source>
        <dbReference type="SAM" id="Phobius"/>
    </source>
</evidence>
<evidence type="ECO:0000256" key="5">
    <source>
        <dbReference type="ARBA" id="ARBA00023136"/>
    </source>
</evidence>
<dbReference type="Pfam" id="PF02706">
    <property type="entry name" value="Wzz"/>
    <property type="match status" value="1"/>
</dbReference>
<evidence type="ECO:0000256" key="6">
    <source>
        <dbReference type="SAM" id="Coils"/>
    </source>
</evidence>
<dbReference type="GO" id="GO:0005886">
    <property type="term" value="C:plasma membrane"/>
    <property type="evidence" value="ECO:0007669"/>
    <property type="project" value="UniProtKB-SubCell"/>
</dbReference>
<keyword evidence="2" id="KW-1003">Cell membrane</keyword>
<dbReference type="InterPro" id="IPR003856">
    <property type="entry name" value="LPS_length_determ_N"/>
</dbReference>
<dbReference type="AlphaFoldDB" id="A0AA49JD60"/>
<keyword evidence="4 7" id="KW-1133">Transmembrane helix</keyword>
<accession>A0AA49JD60</accession>
<reference evidence="9" key="2">
    <citation type="journal article" date="2024" name="Antonie Van Leeuwenhoek">
        <title>Roseihalotalea indica gen. nov., sp. nov., a halophilic Bacteroidetes from mesopelagic Southwest Indian Ocean with higher carbohydrate metabolic potential.</title>
        <authorList>
            <person name="Chen B."/>
            <person name="Zhang M."/>
            <person name="Lin D."/>
            <person name="Ye J."/>
            <person name="Tang K."/>
        </authorList>
    </citation>
    <scope>NUCLEOTIDE SEQUENCE</scope>
    <source>
        <strain evidence="9">TK19036</strain>
    </source>
</reference>
<comment type="subcellular location">
    <subcellularLocation>
        <location evidence="1">Cell membrane</location>
        <topology evidence="1">Multi-pass membrane protein</topology>
    </subcellularLocation>
</comment>